<proteinExistence type="predicted"/>
<sequence>MESMNDVMKRVQAQELIQRFRSKEDLHRYLVQQGKELIVTKLNYVVGLFLPTMEGTKISFLRAILCEEKKALKTQDVKFAEIPNYPEISVTNLYDDAINDPEVSQYLPTKKQLSNKLPERNYFFGILATIKGDYLKEIIQESHKKRYSISPEDKSKQGIKISESWLSELQKHPYISSKIYSLTLQKNRVLASS</sequence>
<protein>
    <submittedName>
        <fullName evidence="1">22 kDa ORF</fullName>
    </submittedName>
</protein>
<accession>P90563</accession>
<evidence type="ECO:0000313" key="1">
    <source>
        <dbReference type="EMBL" id="AAB42016.1"/>
    </source>
</evidence>
<dbReference type="AlphaFoldDB" id="P90563"/>
<reference evidence="1" key="1">
    <citation type="journal article" date="1985" name="Cell">
        <title>Mobile elements bounded by C4A4 telomeric repeats in Oxytricha fallax.</title>
        <authorList>
            <person name="Herrick G."/>
            <person name="Cartinhour S."/>
            <person name="Dawson D."/>
            <person name="Ang D."/>
            <person name="Sheets R."/>
            <person name="Lee A."/>
            <person name="Williams K."/>
        </authorList>
    </citation>
    <scope>NUCLEOTIDE SEQUENCE</scope>
</reference>
<reference evidence="1" key="4">
    <citation type="journal article" date="1997" name="Mol. Biol. Evol.">
        <title>Selection on the protein-coding genes of the TBE1 family of transposable elements in the ciliates Oxytricha fallax and O. trifallax.</title>
        <authorList>
            <person name="Witherspoon D.J."/>
            <person name="Doak T.G."/>
            <person name="Williams K.R."/>
            <person name="Seegmiller A."/>
            <person name="Seger J."/>
            <person name="Herrick G."/>
        </authorList>
    </citation>
    <scope>NUCLEOTIDE SEQUENCE</scope>
</reference>
<dbReference type="EMBL" id="U85403">
    <property type="protein sequence ID" value="AAB42016.1"/>
    <property type="molecule type" value="Genomic_DNA"/>
</dbReference>
<organism evidence="1">
    <name type="scientific">Oxytricha fallax</name>
    <dbReference type="NCBI Taxonomy" id="5944"/>
    <lineage>
        <taxon>Eukaryota</taxon>
        <taxon>Sar</taxon>
        <taxon>Alveolata</taxon>
        <taxon>Ciliophora</taxon>
        <taxon>Intramacronucleata</taxon>
        <taxon>Spirotrichea</taxon>
        <taxon>Stichotrichia</taxon>
        <taxon>Sporadotrichida</taxon>
        <taxon>Oxytrichidae</taxon>
        <taxon>Oxytrichinae</taxon>
        <taxon>Oxytricha</taxon>
    </lineage>
</organism>
<name>P90563_OXYFA</name>
<reference evidence="1" key="3">
    <citation type="journal article" date="1994" name="Proc. Natl. Acad. Sci. U.S.A.">
        <title>A proposed superfamily of transposase genes: transposon-like elements in ciliated protozoa and a common "D35E" motif.</title>
        <authorList>
            <person name="Doak T.G."/>
            <person name="Doerder F.P."/>
            <person name="Jahn C.L."/>
            <person name="Herrick G."/>
        </authorList>
    </citation>
    <scope>NUCLEOTIDE SEQUENCE</scope>
</reference>
<reference evidence="1" key="2">
    <citation type="journal article" date="1993" name="EMBO J.">
        <title>Developmental precise excision of Oxytricha trifallax telomere-bearing elements and formation of circles closed by a copy of the flanking target duplication.</title>
        <authorList>
            <person name="Williams K."/>
            <person name="Doak T.G."/>
            <person name="Herrick G."/>
        </authorList>
    </citation>
    <scope>NUCLEOTIDE SEQUENCE</scope>
</reference>